<proteinExistence type="predicted"/>
<organism evidence="1">
    <name type="scientific">Chromera velia CCMP2878</name>
    <dbReference type="NCBI Taxonomy" id="1169474"/>
    <lineage>
        <taxon>Eukaryota</taxon>
        <taxon>Sar</taxon>
        <taxon>Alveolata</taxon>
        <taxon>Colpodellida</taxon>
        <taxon>Chromeraceae</taxon>
        <taxon>Chromera</taxon>
    </lineage>
</organism>
<dbReference type="VEuPathDB" id="CryptoDB:Cvel_10181"/>
<dbReference type="EMBL" id="CDMZ01004750">
    <property type="protein sequence ID" value="CEM50770.1"/>
    <property type="molecule type" value="Genomic_DNA"/>
</dbReference>
<dbReference type="PhylomeDB" id="A0A0G4I1Q9"/>
<reference evidence="1" key="1">
    <citation type="submission" date="2014-11" db="EMBL/GenBank/DDBJ databases">
        <authorList>
            <person name="Otto D Thomas"/>
            <person name="Naeem Raeece"/>
        </authorList>
    </citation>
    <scope>NUCLEOTIDE SEQUENCE</scope>
</reference>
<gene>
    <name evidence="1" type="ORF">Cvel_10181</name>
</gene>
<sequence>MAGQGDMTQNGLRRMIVQGRRTRARSVGNTDTGYVCAGRRGTLQTLPKHSHPTPEAEDAPIHRGDVEGCKLLEMVAPDNSMARQPTTLNMRRLVKGVHAPDQYKDDAEGETILRKEGKESYVVVKDTRGFLAEIIVDSPRGDGCIANFLFIDVIVPRTDKVAAAMRDEGSVWAKGLCTIGFEELTQRAELLHRRSKHVGRDKLEPTLACRGMQARSEDWKRLETEC</sequence>
<name>A0A0G4I1Q9_9ALVE</name>
<dbReference type="AlphaFoldDB" id="A0A0G4I1Q9"/>
<protein>
    <submittedName>
        <fullName evidence="1">Uncharacterized protein</fullName>
    </submittedName>
</protein>
<accession>A0A0G4I1Q9</accession>
<evidence type="ECO:0000313" key="1">
    <source>
        <dbReference type="EMBL" id="CEM50770.1"/>
    </source>
</evidence>